<dbReference type="AlphaFoldDB" id="A0A4R3L7B4"/>
<organism evidence="1 2">
    <name type="scientific">Hazenella coriacea</name>
    <dbReference type="NCBI Taxonomy" id="1179467"/>
    <lineage>
        <taxon>Bacteria</taxon>
        <taxon>Bacillati</taxon>
        <taxon>Bacillota</taxon>
        <taxon>Bacilli</taxon>
        <taxon>Bacillales</taxon>
        <taxon>Thermoactinomycetaceae</taxon>
        <taxon>Hazenella</taxon>
    </lineage>
</organism>
<name>A0A4R3L7B4_9BACL</name>
<reference evidence="1 2" key="1">
    <citation type="submission" date="2019-03" db="EMBL/GenBank/DDBJ databases">
        <title>Genomic Encyclopedia of Type Strains, Phase IV (KMG-IV): sequencing the most valuable type-strain genomes for metagenomic binning, comparative biology and taxonomic classification.</title>
        <authorList>
            <person name="Goeker M."/>
        </authorList>
    </citation>
    <scope>NUCLEOTIDE SEQUENCE [LARGE SCALE GENOMIC DNA]</scope>
    <source>
        <strain evidence="1 2">DSM 45707</strain>
    </source>
</reference>
<keyword evidence="2" id="KW-1185">Reference proteome</keyword>
<dbReference type="OrthoDB" id="2988579at2"/>
<comment type="caution">
    <text evidence="1">The sequence shown here is derived from an EMBL/GenBank/DDBJ whole genome shotgun (WGS) entry which is preliminary data.</text>
</comment>
<protein>
    <submittedName>
        <fullName evidence="1">Uncharacterized protein</fullName>
    </submittedName>
</protein>
<dbReference type="Proteomes" id="UP000294937">
    <property type="component" value="Unassembled WGS sequence"/>
</dbReference>
<dbReference type="RefSeq" id="WP_131923799.1">
    <property type="nucleotide sequence ID" value="NZ_SMAG01000002.1"/>
</dbReference>
<evidence type="ECO:0000313" key="2">
    <source>
        <dbReference type="Proteomes" id="UP000294937"/>
    </source>
</evidence>
<evidence type="ECO:0000313" key="1">
    <source>
        <dbReference type="EMBL" id="TCS95831.1"/>
    </source>
</evidence>
<dbReference type="EMBL" id="SMAG01000002">
    <property type="protein sequence ID" value="TCS95831.1"/>
    <property type="molecule type" value="Genomic_DNA"/>
</dbReference>
<gene>
    <name evidence="1" type="ORF">EDD58_102413</name>
</gene>
<dbReference type="CDD" id="cd21631">
    <property type="entry name" value="RHH_CopG_NikR-like"/>
    <property type="match status" value="1"/>
</dbReference>
<sequence>MSVKKNNYNGPVEEREFLRNTSTNLDITYPTEEDLQRESEQWAELEGQNPAEYYPEPAPSTLNSNVLDKFAESSNFVDDPFSTPEPSRIDLDDDWEEDAWLERWRMNPEKYLVTALPPELSSRLEEAVRERKMKRSEFVLKALEVACKSVELDKLRRKGLAEGDPAKLIKDPQTGKYRCFPAEYFTEEELYGFEVVDGKYYQKRWEKTNQGWVQVNKGYFEALNDQESPYIKMVNNKPTGSWEVYPFEFFEHDWKWGIYDHDSAVIEVKGRKENDGVLWLDIYIDDELVNSVTTSREVHRIIMEYIG</sequence>
<accession>A0A4R3L7B4</accession>
<proteinExistence type="predicted"/>